<evidence type="ECO:0000256" key="8">
    <source>
        <dbReference type="SAM" id="MobiDB-lite"/>
    </source>
</evidence>
<dbReference type="GO" id="GO:0046982">
    <property type="term" value="F:protein heterodimerization activity"/>
    <property type="evidence" value="ECO:0007669"/>
    <property type="project" value="UniProtKB-ARBA"/>
</dbReference>
<evidence type="ECO:0000313" key="10">
    <source>
        <dbReference type="EMBL" id="CAD7634054.1"/>
    </source>
</evidence>
<evidence type="ECO:0000259" key="9">
    <source>
        <dbReference type="PROSITE" id="PS50888"/>
    </source>
</evidence>
<dbReference type="Pfam" id="PF00010">
    <property type="entry name" value="HLH"/>
    <property type="match status" value="1"/>
</dbReference>
<dbReference type="GO" id="GO:0016360">
    <property type="term" value="P:sensory organ precursor cell fate determination"/>
    <property type="evidence" value="ECO:0007669"/>
    <property type="project" value="UniProtKB-ARBA"/>
</dbReference>
<dbReference type="PANTHER" id="PTHR19290:SF162">
    <property type="entry name" value="TRANSCRIPTION FACTOR ATOH7"/>
    <property type="match status" value="1"/>
</dbReference>
<dbReference type="EMBL" id="OC868452">
    <property type="protein sequence ID" value="CAD7634054.1"/>
    <property type="molecule type" value="Genomic_DNA"/>
</dbReference>
<comment type="subcellular location">
    <subcellularLocation>
        <location evidence="1">Nucleus</location>
    </subcellularLocation>
</comment>
<dbReference type="GO" id="GO:0000981">
    <property type="term" value="F:DNA-binding transcription factor activity, RNA polymerase II-specific"/>
    <property type="evidence" value="ECO:0007669"/>
    <property type="project" value="TreeGrafter"/>
</dbReference>
<dbReference type="GO" id="GO:0061564">
    <property type="term" value="P:axon development"/>
    <property type="evidence" value="ECO:0007669"/>
    <property type="project" value="TreeGrafter"/>
</dbReference>
<evidence type="ECO:0000256" key="6">
    <source>
        <dbReference type="ARBA" id="ARBA00023163"/>
    </source>
</evidence>
<evidence type="ECO:0000256" key="1">
    <source>
        <dbReference type="ARBA" id="ARBA00004123"/>
    </source>
</evidence>
<dbReference type="GO" id="GO:0045944">
    <property type="term" value="P:positive regulation of transcription by RNA polymerase II"/>
    <property type="evidence" value="ECO:0007669"/>
    <property type="project" value="TreeGrafter"/>
</dbReference>
<keyword evidence="6" id="KW-0804">Transcription</keyword>
<keyword evidence="3" id="KW-0221">Differentiation</keyword>
<keyword evidence="11" id="KW-1185">Reference proteome</keyword>
<dbReference type="FunFam" id="4.10.280.10:FF:000025">
    <property type="entry name" value="protein atonal homolog 7"/>
    <property type="match status" value="1"/>
</dbReference>
<evidence type="ECO:0000256" key="3">
    <source>
        <dbReference type="ARBA" id="ARBA00022782"/>
    </source>
</evidence>
<accession>A0A7R9L397</accession>
<dbReference type="InterPro" id="IPR050359">
    <property type="entry name" value="bHLH_transcription_factors"/>
</dbReference>
<dbReference type="PANTHER" id="PTHR19290">
    <property type="entry name" value="BASIC HELIX-LOOP-HELIX PROTEIN NEUROGENIN-RELATED"/>
    <property type="match status" value="1"/>
</dbReference>
<evidence type="ECO:0000256" key="7">
    <source>
        <dbReference type="ARBA" id="ARBA00023242"/>
    </source>
</evidence>
<evidence type="ECO:0000256" key="2">
    <source>
        <dbReference type="ARBA" id="ARBA00022473"/>
    </source>
</evidence>
<proteinExistence type="predicted"/>
<dbReference type="SUPFAM" id="SSF47459">
    <property type="entry name" value="HLH, helix-loop-helix DNA-binding domain"/>
    <property type="match status" value="1"/>
</dbReference>
<dbReference type="AlphaFoldDB" id="A0A7R9L397"/>
<protein>
    <recommendedName>
        <fullName evidence="9">BHLH domain-containing protein</fullName>
    </recommendedName>
</protein>
<keyword evidence="4" id="KW-0524">Neurogenesis</keyword>
<feature type="compositionally biased region" description="Polar residues" evidence="8">
    <location>
        <begin position="71"/>
        <end position="82"/>
    </location>
</feature>
<name>A0A7R9L397_9ACAR</name>
<feature type="region of interest" description="Disordered" evidence="8">
    <location>
        <begin position="63"/>
        <end position="113"/>
    </location>
</feature>
<dbReference type="EMBL" id="CAJPIZ010013877">
    <property type="protein sequence ID" value="CAG2114484.1"/>
    <property type="molecule type" value="Genomic_DNA"/>
</dbReference>
<dbReference type="PROSITE" id="PS50888">
    <property type="entry name" value="BHLH"/>
    <property type="match status" value="1"/>
</dbReference>
<dbReference type="SMART" id="SM00353">
    <property type="entry name" value="HLH"/>
    <property type="match status" value="1"/>
</dbReference>
<dbReference type="OrthoDB" id="6161578at2759"/>
<dbReference type="Proteomes" id="UP000759131">
    <property type="component" value="Unassembled WGS sequence"/>
</dbReference>
<organism evidence="10">
    <name type="scientific">Medioppia subpectinata</name>
    <dbReference type="NCBI Taxonomy" id="1979941"/>
    <lineage>
        <taxon>Eukaryota</taxon>
        <taxon>Metazoa</taxon>
        <taxon>Ecdysozoa</taxon>
        <taxon>Arthropoda</taxon>
        <taxon>Chelicerata</taxon>
        <taxon>Arachnida</taxon>
        <taxon>Acari</taxon>
        <taxon>Acariformes</taxon>
        <taxon>Sarcoptiformes</taxon>
        <taxon>Oribatida</taxon>
        <taxon>Brachypylina</taxon>
        <taxon>Oppioidea</taxon>
        <taxon>Oppiidae</taxon>
        <taxon>Medioppia</taxon>
    </lineage>
</organism>
<dbReference type="GO" id="GO:0005634">
    <property type="term" value="C:nucleus"/>
    <property type="evidence" value="ECO:0007669"/>
    <property type="project" value="UniProtKB-SubCell"/>
</dbReference>
<keyword evidence="7" id="KW-0539">Nucleus</keyword>
<gene>
    <name evidence="10" type="ORF">OSB1V03_LOCUS14450</name>
</gene>
<dbReference type="Gene3D" id="4.10.280.10">
    <property type="entry name" value="Helix-loop-helix DNA-binding domain"/>
    <property type="match status" value="1"/>
</dbReference>
<feature type="domain" description="BHLH" evidence="9">
    <location>
        <begin position="115"/>
        <end position="167"/>
    </location>
</feature>
<sequence>MDASNHFDMDSLDTTVSPANSYSIASVDDYSCGSPSNDSFDSIQQKFSTKNTAYLTNQFNRIDEKPILSPNAESNESSQPMAETTAKKNRKKRTQKSSPKESRNNGASGPVVVKKRRLAANARERKRMHSLNIAFDRLREVVPGIGDDSKLSKYETLQMAQHYIMALNDLLMTS</sequence>
<reference evidence="10" key="1">
    <citation type="submission" date="2020-11" db="EMBL/GenBank/DDBJ databases">
        <authorList>
            <person name="Tran Van P."/>
        </authorList>
    </citation>
    <scope>NUCLEOTIDE SEQUENCE</scope>
</reference>
<dbReference type="CDD" id="cd19715">
    <property type="entry name" value="bHLH_TS_amos_like"/>
    <property type="match status" value="1"/>
</dbReference>
<evidence type="ECO:0000313" key="11">
    <source>
        <dbReference type="Proteomes" id="UP000759131"/>
    </source>
</evidence>
<keyword evidence="5" id="KW-0805">Transcription regulation</keyword>
<keyword evidence="2" id="KW-0217">Developmental protein</keyword>
<dbReference type="InterPro" id="IPR036638">
    <property type="entry name" value="HLH_DNA-bd_sf"/>
</dbReference>
<evidence type="ECO:0000256" key="5">
    <source>
        <dbReference type="ARBA" id="ARBA00023015"/>
    </source>
</evidence>
<evidence type="ECO:0000256" key="4">
    <source>
        <dbReference type="ARBA" id="ARBA00022902"/>
    </source>
</evidence>
<dbReference type="GO" id="GO:0070888">
    <property type="term" value="F:E-box binding"/>
    <property type="evidence" value="ECO:0007669"/>
    <property type="project" value="TreeGrafter"/>
</dbReference>
<dbReference type="InterPro" id="IPR011598">
    <property type="entry name" value="bHLH_dom"/>
</dbReference>